<evidence type="ECO:0000259" key="2">
    <source>
        <dbReference type="SMART" id="SM00228"/>
    </source>
</evidence>
<dbReference type="InterPro" id="IPR036034">
    <property type="entry name" value="PDZ_sf"/>
</dbReference>
<accession>A0ABY7ITQ9</accession>
<gene>
    <name evidence="3" type="ORF">STRNI_000193</name>
</gene>
<dbReference type="SUPFAM" id="SSF50156">
    <property type="entry name" value="PDZ domain-like"/>
    <property type="match status" value="1"/>
</dbReference>
<reference evidence="3 4" key="1">
    <citation type="submission" date="2022-12" db="EMBL/GenBank/DDBJ databases">
        <authorList>
            <person name="Ruckert C."/>
            <person name="Busche T."/>
            <person name="Kalinowski J."/>
            <person name="Wittmann C."/>
        </authorList>
    </citation>
    <scope>NUCLEOTIDE SEQUENCE [LARGE SCALE GENOMIC DNA]</scope>
    <source>
        <strain evidence="3 4">DSM 40276</strain>
    </source>
</reference>
<evidence type="ECO:0000313" key="4">
    <source>
        <dbReference type="Proteomes" id="UP001210169"/>
    </source>
</evidence>
<dbReference type="RefSeq" id="WP_109886498.1">
    <property type="nucleotide sequence ID" value="NZ_CP114203.1"/>
</dbReference>
<dbReference type="Pfam" id="PF13180">
    <property type="entry name" value="PDZ_2"/>
    <property type="match status" value="1"/>
</dbReference>
<name>A0ABY7ITQ9_STRNI</name>
<sequence length="208" mass="21447">MAHPPQQNVPDLDAPGPAHTVVYPGDNKTRNYPIIVQIQAPQYTHITDIPIDCSGANCSISIAADGKSATVTITANTPMTSSRPFNVSVAADANAPLAGGQYSGSFTYDSDTTPLTVNITPGAPGNLQIATSNAPSNGGVRIQSVPPTSSGASAGLQPNDVITAIDGLPTPNIGTYYQVMNNYRVGATVPFTVQRGGQTITVQVTLEP</sequence>
<dbReference type="GeneID" id="301329406"/>
<dbReference type="EMBL" id="CP114203">
    <property type="protein sequence ID" value="WAU02205.1"/>
    <property type="molecule type" value="Genomic_DNA"/>
</dbReference>
<evidence type="ECO:0000256" key="1">
    <source>
        <dbReference type="SAM" id="MobiDB-lite"/>
    </source>
</evidence>
<dbReference type="SMART" id="SM00228">
    <property type="entry name" value="PDZ"/>
    <property type="match status" value="1"/>
</dbReference>
<dbReference type="Gene3D" id="2.30.42.10">
    <property type="match status" value="1"/>
</dbReference>
<feature type="domain" description="PDZ" evidence="2">
    <location>
        <begin position="113"/>
        <end position="197"/>
    </location>
</feature>
<dbReference type="CDD" id="cd06779">
    <property type="entry name" value="cpPDZ_Deg_HtrA-like"/>
    <property type="match status" value="1"/>
</dbReference>
<organism evidence="3 4">
    <name type="scientific">Streptomyces nigrescens</name>
    <dbReference type="NCBI Taxonomy" id="1920"/>
    <lineage>
        <taxon>Bacteria</taxon>
        <taxon>Bacillati</taxon>
        <taxon>Actinomycetota</taxon>
        <taxon>Actinomycetes</taxon>
        <taxon>Kitasatosporales</taxon>
        <taxon>Streptomycetaceae</taxon>
        <taxon>Streptomyces</taxon>
    </lineage>
</organism>
<feature type="region of interest" description="Disordered" evidence="1">
    <location>
        <begin position="1"/>
        <end position="24"/>
    </location>
</feature>
<protein>
    <submittedName>
        <fullName evidence="3">PDZ domain-containing protein</fullName>
    </submittedName>
</protein>
<dbReference type="Proteomes" id="UP001210169">
    <property type="component" value="Chromosome"/>
</dbReference>
<dbReference type="InterPro" id="IPR001478">
    <property type="entry name" value="PDZ"/>
</dbReference>
<proteinExistence type="predicted"/>
<evidence type="ECO:0000313" key="3">
    <source>
        <dbReference type="EMBL" id="WAU02205.1"/>
    </source>
</evidence>
<keyword evidence="4" id="KW-1185">Reference proteome</keyword>